<accession>A0A1H2MIX9</accession>
<reference evidence="3" key="1">
    <citation type="submission" date="2016-10" db="EMBL/GenBank/DDBJ databases">
        <authorList>
            <person name="Varghese N."/>
            <person name="Submissions S."/>
        </authorList>
    </citation>
    <scope>NUCLEOTIDE SEQUENCE [LARGE SCALE GENOMIC DNA]</scope>
    <source>
        <strain evidence="3">LMG 2223</strain>
    </source>
</reference>
<dbReference type="Gene3D" id="2.30.29.190">
    <property type="match status" value="1"/>
</dbReference>
<dbReference type="Proteomes" id="UP000198600">
    <property type="component" value="Chromosome I"/>
</dbReference>
<organism evidence="2 3">
    <name type="scientific">Pseudomonas mucidolens</name>
    <dbReference type="NCBI Taxonomy" id="46679"/>
    <lineage>
        <taxon>Bacteria</taxon>
        <taxon>Pseudomonadati</taxon>
        <taxon>Pseudomonadota</taxon>
        <taxon>Gammaproteobacteria</taxon>
        <taxon>Pseudomonadales</taxon>
        <taxon>Pseudomonadaceae</taxon>
        <taxon>Pseudomonas</taxon>
    </lineage>
</organism>
<proteinExistence type="predicted"/>
<keyword evidence="3" id="KW-1185">Reference proteome</keyword>
<dbReference type="STRING" id="46679.SAMN05216202_1788"/>
<dbReference type="InterPro" id="IPR041081">
    <property type="entry name" value="DUF5629"/>
</dbReference>
<evidence type="ECO:0000313" key="3">
    <source>
        <dbReference type="Proteomes" id="UP000198600"/>
    </source>
</evidence>
<feature type="domain" description="DUF5629" evidence="1">
    <location>
        <begin position="43"/>
        <end position="95"/>
    </location>
</feature>
<protein>
    <recommendedName>
        <fullName evidence="1">DUF5629 domain-containing protein</fullName>
    </recommendedName>
</protein>
<dbReference type="AlphaFoldDB" id="A0A1H2MIX9"/>
<sequence length="108" mass="12128">MGAFPFDDCPVMTDATPTLSTELETCDMLEIDGLHAFEFEFDAQQLLIIAMDGRAEKRWRFSREQVQAATFDQTLQSWTLTGDSGEHRLICLSAFTGNNNDEDEADDA</sequence>
<dbReference type="Pfam" id="PF18629">
    <property type="entry name" value="DUF5629"/>
    <property type="match status" value="1"/>
</dbReference>
<evidence type="ECO:0000259" key="1">
    <source>
        <dbReference type="Pfam" id="PF18629"/>
    </source>
</evidence>
<evidence type="ECO:0000313" key="2">
    <source>
        <dbReference type="EMBL" id="SDU92965.1"/>
    </source>
</evidence>
<dbReference type="EMBL" id="LT629802">
    <property type="protein sequence ID" value="SDU92965.1"/>
    <property type="molecule type" value="Genomic_DNA"/>
</dbReference>
<gene>
    <name evidence="2" type="ORF">SAMN05216202_1788</name>
</gene>
<name>A0A1H2MIX9_9PSED</name>